<feature type="region of interest" description="Disordered" evidence="1">
    <location>
        <begin position="92"/>
        <end position="113"/>
    </location>
</feature>
<dbReference type="AlphaFoldDB" id="A0A427XPQ6"/>
<accession>A0A427XPQ6</accession>
<feature type="compositionally biased region" description="Basic and acidic residues" evidence="1">
    <location>
        <begin position="178"/>
        <end position="191"/>
    </location>
</feature>
<dbReference type="Proteomes" id="UP000279259">
    <property type="component" value="Unassembled WGS sequence"/>
</dbReference>
<proteinExistence type="predicted"/>
<gene>
    <name evidence="2" type="ORF">EHS25_006984</name>
</gene>
<dbReference type="EMBL" id="RSCD01000032">
    <property type="protein sequence ID" value="RSH80815.1"/>
    <property type="molecule type" value="Genomic_DNA"/>
</dbReference>
<sequence>MTPVPRTGRRGSTPERTNSATYIPAVPRRCGCRPLITASRGSLLQDGEPSYRGPLSLGAGTDSSATGSCVPLYPSHGPYDQPLSITIRSDKRMDGRSYDNRPDPGYTRGTGDRVRREAAAAAEQLAGEVLGRGTFSLCFGDNAQRKLGSEGFRGDRGVDREDGDHTGENNGDGGGHARVGERGEMEEEWARSGRQSMNVKLVVSESKVTRYKEPRFGGDVVRAEAR</sequence>
<evidence type="ECO:0000313" key="2">
    <source>
        <dbReference type="EMBL" id="RSH80815.1"/>
    </source>
</evidence>
<comment type="caution">
    <text evidence="2">The sequence shown here is derived from an EMBL/GenBank/DDBJ whole genome shotgun (WGS) entry which is preliminary data.</text>
</comment>
<evidence type="ECO:0000256" key="1">
    <source>
        <dbReference type="SAM" id="MobiDB-lite"/>
    </source>
</evidence>
<organism evidence="2 3">
    <name type="scientific">Saitozyma podzolica</name>
    <dbReference type="NCBI Taxonomy" id="1890683"/>
    <lineage>
        <taxon>Eukaryota</taxon>
        <taxon>Fungi</taxon>
        <taxon>Dikarya</taxon>
        <taxon>Basidiomycota</taxon>
        <taxon>Agaricomycotina</taxon>
        <taxon>Tremellomycetes</taxon>
        <taxon>Tremellales</taxon>
        <taxon>Trimorphomycetaceae</taxon>
        <taxon>Saitozyma</taxon>
    </lineage>
</organism>
<reference evidence="2 3" key="1">
    <citation type="submission" date="2018-11" db="EMBL/GenBank/DDBJ databases">
        <title>Genome sequence of Saitozyma podzolica DSM 27192.</title>
        <authorList>
            <person name="Aliyu H."/>
            <person name="Gorte O."/>
            <person name="Ochsenreither K."/>
        </authorList>
    </citation>
    <scope>NUCLEOTIDE SEQUENCE [LARGE SCALE GENOMIC DNA]</scope>
    <source>
        <strain evidence="2 3">DSM 27192</strain>
    </source>
</reference>
<feature type="compositionally biased region" description="Basic and acidic residues" evidence="1">
    <location>
        <begin position="146"/>
        <end position="167"/>
    </location>
</feature>
<keyword evidence="3" id="KW-1185">Reference proteome</keyword>
<evidence type="ECO:0000313" key="3">
    <source>
        <dbReference type="Proteomes" id="UP000279259"/>
    </source>
</evidence>
<protein>
    <submittedName>
        <fullName evidence="2">Uncharacterized protein</fullName>
    </submittedName>
</protein>
<feature type="region of interest" description="Disordered" evidence="1">
    <location>
        <begin position="1"/>
        <end position="21"/>
    </location>
</feature>
<feature type="compositionally biased region" description="Basic and acidic residues" evidence="1">
    <location>
        <begin position="92"/>
        <end position="102"/>
    </location>
</feature>
<feature type="region of interest" description="Disordered" evidence="1">
    <location>
        <begin position="146"/>
        <end position="194"/>
    </location>
</feature>
<name>A0A427XPQ6_9TREE</name>